<dbReference type="Proteomes" id="UP001162060">
    <property type="component" value="Unassembled WGS sequence"/>
</dbReference>
<proteinExistence type="predicted"/>
<dbReference type="EMBL" id="CAKLBY020000016">
    <property type="protein sequence ID" value="CAK7899513.1"/>
    <property type="molecule type" value="Genomic_DNA"/>
</dbReference>
<organism evidence="1 2">
    <name type="scientific">Peronospora matthiolae</name>
    <dbReference type="NCBI Taxonomy" id="2874970"/>
    <lineage>
        <taxon>Eukaryota</taxon>
        <taxon>Sar</taxon>
        <taxon>Stramenopiles</taxon>
        <taxon>Oomycota</taxon>
        <taxon>Peronosporomycetes</taxon>
        <taxon>Peronosporales</taxon>
        <taxon>Peronosporaceae</taxon>
        <taxon>Peronospora</taxon>
    </lineage>
</organism>
<evidence type="ECO:0000313" key="1">
    <source>
        <dbReference type="EMBL" id="CAK7899513.1"/>
    </source>
</evidence>
<dbReference type="AlphaFoldDB" id="A0AAV1T6D0"/>
<protein>
    <submittedName>
        <fullName evidence="1">Uncharacterized protein</fullName>
    </submittedName>
</protein>
<accession>A0AAV1T6D0</accession>
<name>A0AAV1T6D0_9STRA</name>
<sequence length="183" mass="20428">MPQPLDPSVYNMELHTSSYWKSAMNRPTWRLRSCKSQDTDDTLAYTMDEAMDLKVLTYMASEPEECNDEEYEYATAATATVSGLPLVCSNCGVSFFSLQIPDDQMDCYCSGECKWSVIMYREMDLRLFARRNKCPLDSVGCRSLRASMETATATDARRATVACSAADTFTAPGCTRGSGVFRI</sequence>
<reference evidence="1" key="1">
    <citation type="submission" date="2024-01" db="EMBL/GenBank/DDBJ databases">
        <authorList>
            <person name="Webb A."/>
        </authorList>
    </citation>
    <scope>NUCLEOTIDE SEQUENCE</scope>
    <source>
        <strain evidence="1">Pm1</strain>
    </source>
</reference>
<gene>
    <name evidence="1" type="ORF">PM001_LOCUS1889</name>
</gene>
<comment type="caution">
    <text evidence="1">The sequence shown here is derived from an EMBL/GenBank/DDBJ whole genome shotgun (WGS) entry which is preliminary data.</text>
</comment>
<evidence type="ECO:0000313" key="2">
    <source>
        <dbReference type="Proteomes" id="UP001162060"/>
    </source>
</evidence>